<accession>A0AAW1WMW3</accession>
<keyword evidence="2" id="KW-1185">Reference proteome</keyword>
<evidence type="ECO:0000313" key="1">
    <source>
        <dbReference type="EMBL" id="KAK9926131.1"/>
    </source>
</evidence>
<evidence type="ECO:0000313" key="2">
    <source>
        <dbReference type="Proteomes" id="UP001457282"/>
    </source>
</evidence>
<dbReference type="AlphaFoldDB" id="A0AAW1WMW3"/>
<reference evidence="1 2" key="1">
    <citation type="journal article" date="2023" name="G3 (Bethesda)">
        <title>A chromosome-length genome assembly and annotation of blackberry (Rubus argutus, cv. 'Hillquist').</title>
        <authorList>
            <person name="Bruna T."/>
            <person name="Aryal R."/>
            <person name="Dudchenko O."/>
            <person name="Sargent D.J."/>
            <person name="Mead D."/>
            <person name="Buti M."/>
            <person name="Cavallini A."/>
            <person name="Hytonen T."/>
            <person name="Andres J."/>
            <person name="Pham M."/>
            <person name="Weisz D."/>
            <person name="Mascagni F."/>
            <person name="Usai G."/>
            <person name="Natali L."/>
            <person name="Bassil N."/>
            <person name="Fernandez G.E."/>
            <person name="Lomsadze A."/>
            <person name="Armour M."/>
            <person name="Olukolu B."/>
            <person name="Poorten T."/>
            <person name="Britton C."/>
            <person name="Davik J."/>
            <person name="Ashrafi H."/>
            <person name="Aiden E.L."/>
            <person name="Borodovsky M."/>
            <person name="Worthington M."/>
        </authorList>
    </citation>
    <scope>NUCLEOTIDE SEQUENCE [LARGE SCALE GENOMIC DNA]</scope>
    <source>
        <strain evidence="1">PI 553951</strain>
    </source>
</reference>
<dbReference type="Proteomes" id="UP001457282">
    <property type="component" value="Unassembled WGS sequence"/>
</dbReference>
<protein>
    <submittedName>
        <fullName evidence="1">Uncharacterized protein</fullName>
    </submittedName>
</protein>
<sequence>MHLRETDRGGLNRSDTRKRTQVLVLLALQVTIDNAHVKVHVVIIRAGAVTHRAYSERETSASFAQLADSLSLMFMNHFHHLELASCALLLSICCHFHPLGARLVITTIDEAVFAKEKDTWIVAETPITQTAQTGGESLLALLPSVKARVK</sequence>
<proteinExistence type="predicted"/>
<comment type="caution">
    <text evidence="1">The sequence shown here is derived from an EMBL/GenBank/DDBJ whole genome shotgun (WGS) entry which is preliminary data.</text>
</comment>
<organism evidence="1 2">
    <name type="scientific">Rubus argutus</name>
    <name type="common">Southern blackberry</name>
    <dbReference type="NCBI Taxonomy" id="59490"/>
    <lineage>
        <taxon>Eukaryota</taxon>
        <taxon>Viridiplantae</taxon>
        <taxon>Streptophyta</taxon>
        <taxon>Embryophyta</taxon>
        <taxon>Tracheophyta</taxon>
        <taxon>Spermatophyta</taxon>
        <taxon>Magnoliopsida</taxon>
        <taxon>eudicotyledons</taxon>
        <taxon>Gunneridae</taxon>
        <taxon>Pentapetalae</taxon>
        <taxon>rosids</taxon>
        <taxon>fabids</taxon>
        <taxon>Rosales</taxon>
        <taxon>Rosaceae</taxon>
        <taxon>Rosoideae</taxon>
        <taxon>Rosoideae incertae sedis</taxon>
        <taxon>Rubus</taxon>
    </lineage>
</organism>
<dbReference type="EMBL" id="JBEDUW010000005">
    <property type="protein sequence ID" value="KAK9926131.1"/>
    <property type="molecule type" value="Genomic_DNA"/>
</dbReference>
<name>A0AAW1WMW3_RUBAR</name>
<gene>
    <name evidence="1" type="ORF">M0R45_023377</name>
</gene>